<feature type="transmembrane region" description="Helical" evidence="6">
    <location>
        <begin position="109"/>
        <end position="126"/>
    </location>
</feature>
<evidence type="ECO:0000256" key="1">
    <source>
        <dbReference type="ARBA" id="ARBA00004141"/>
    </source>
</evidence>
<dbReference type="GO" id="GO:0033573">
    <property type="term" value="C:high-affinity iron permease complex"/>
    <property type="evidence" value="ECO:0007669"/>
    <property type="project" value="InterPro"/>
</dbReference>
<dbReference type="EMBL" id="WEGH01000004">
    <property type="protein sequence ID" value="MQY07956.1"/>
    <property type="molecule type" value="Genomic_DNA"/>
</dbReference>
<keyword evidence="3 6" id="KW-0812">Transmembrane</keyword>
<dbReference type="Pfam" id="PF03239">
    <property type="entry name" value="FTR1"/>
    <property type="match status" value="1"/>
</dbReference>
<gene>
    <name evidence="7" type="primary">efeU</name>
    <name evidence="7" type="ORF">ACRB68_60580</name>
</gene>
<evidence type="ECO:0000313" key="7">
    <source>
        <dbReference type="EMBL" id="MQY07956.1"/>
    </source>
</evidence>
<keyword evidence="8" id="KW-1185">Reference proteome</keyword>
<feature type="transmembrane region" description="Helical" evidence="6">
    <location>
        <begin position="246"/>
        <end position="266"/>
    </location>
</feature>
<dbReference type="AlphaFoldDB" id="A0A7K0C3K7"/>
<keyword evidence="5 6" id="KW-0472">Membrane</keyword>
<evidence type="ECO:0000313" key="8">
    <source>
        <dbReference type="Proteomes" id="UP000487268"/>
    </source>
</evidence>
<proteinExistence type="inferred from homology"/>
<dbReference type="RefSeq" id="WP_328594964.1">
    <property type="nucleotide sequence ID" value="NZ_WEGH01000004.1"/>
</dbReference>
<organism evidence="7 8">
    <name type="scientific">Actinomadura macrotermitis</name>
    <dbReference type="NCBI Taxonomy" id="2585200"/>
    <lineage>
        <taxon>Bacteria</taxon>
        <taxon>Bacillati</taxon>
        <taxon>Actinomycetota</taxon>
        <taxon>Actinomycetes</taxon>
        <taxon>Streptosporangiales</taxon>
        <taxon>Thermomonosporaceae</taxon>
        <taxon>Actinomadura</taxon>
    </lineage>
</organism>
<feature type="transmembrane region" description="Helical" evidence="6">
    <location>
        <begin position="6"/>
        <end position="28"/>
    </location>
</feature>
<comment type="caution">
    <text evidence="7">The sequence shown here is derived from an EMBL/GenBank/DDBJ whole genome shotgun (WGS) entry which is preliminary data.</text>
</comment>
<sequence>MLLGNFLIGLREGLEAALVVSILIAYLVKTGNRAALLPVWIGVGAAVALAACFGAALSAASAVMQFKTQELFGGILSIVAVGLVTWMVFWMRKAARFLKAELEGKLEGALSLGPVALGTVAFLAVSREGLETALFLWTNINNSAGAAEPIVGAFLGLATAVLLGYLLYRGGLKLNLKRFFTWTGGALIVVAAGVFGYGFHDLQEAEALPGLKAVALKPGEFFQQFGHAGDWMQTVFQGVLNVTPQITWLQLVMWALYLVPVMVLFLRPPSGGAARPAAPRTAAAAKS</sequence>
<dbReference type="InterPro" id="IPR004923">
    <property type="entry name" value="FTR1/Fip1/EfeU"/>
</dbReference>
<dbReference type="PANTHER" id="PTHR31632">
    <property type="entry name" value="IRON TRANSPORTER FTH1"/>
    <property type="match status" value="1"/>
</dbReference>
<dbReference type="GO" id="GO:0015093">
    <property type="term" value="F:ferrous iron transmembrane transporter activity"/>
    <property type="evidence" value="ECO:0007669"/>
    <property type="project" value="TreeGrafter"/>
</dbReference>
<protein>
    <submittedName>
        <fullName evidence="7">Ferrous iron permease EfeU</fullName>
    </submittedName>
</protein>
<evidence type="ECO:0000256" key="4">
    <source>
        <dbReference type="ARBA" id="ARBA00022989"/>
    </source>
</evidence>
<keyword evidence="4 6" id="KW-1133">Transmembrane helix</keyword>
<accession>A0A7K0C3K7</accession>
<dbReference type="PANTHER" id="PTHR31632:SF2">
    <property type="entry name" value="PLASMA MEMBRANE IRON PERMEASE"/>
    <property type="match status" value="1"/>
</dbReference>
<comment type="similarity">
    <text evidence="2">Belongs to the oxidase-dependent Fe transporter (OFeT) (TC 9.A.10.1) family.</text>
</comment>
<feature type="transmembrane region" description="Helical" evidence="6">
    <location>
        <begin position="179"/>
        <end position="199"/>
    </location>
</feature>
<evidence type="ECO:0000256" key="2">
    <source>
        <dbReference type="ARBA" id="ARBA00008333"/>
    </source>
</evidence>
<feature type="transmembrane region" description="Helical" evidence="6">
    <location>
        <begin position="146"/>
        <end position="167"/>
    </location>
</feature>
<name>A0A7K0C3K7_9ACTN</name>
<reference evidence="7 8" key="1">
    <citation type="submission" date="2019-10" db="EMBL/GenBank/DDBJ databases">
        <title>Actinomadura rubteroloni sp. nov. and Actinomadura macrotermitis sp. nov., isolated from the gut of fungus growing-termite Macrotermes natalensis.</title>
        <authorList>
            <person name="Benndorf R."/>
            <person name="Martin K."/>
            <person name="Kuefner M."/>
            <person name="De Beer W."/>
            <person name="Kaster A.-K."/>
            <person name="Vollmers J."/>
            <person name="Poulsen M."/>
            <person name="Beemelmanns C."/>
        </authorList>
    </citation>
    <scope>NUCLEOTIDE SEQUENCE [LARGE SCALE GENOMIC DNA]</scope>
    <source>
        <strain evidence="7 8">RB68</strain>
    </source>
</reference>
<dbReference type="Proteomes" id="UP000487268">
    <property type="component" value="Unassembled WGS sequence"/>
</dbReference>
<evidence type="ECO:0000256" key="3">
    <source>
        <dbReference type="ARBA" id="ARBA00022692"/>
    </source>
</evidence>
<dbReference type="NCBIfam" id="NF041756">
    <property type="entry name" value="EfeU"/>
    <property type="match status" value="1"/>
</dbReference>
<comment type="subcellular location">
    <subcellularLocation>
        <location evidence="1">Membrane</location>
        <topology evidence="1">Multi-pass membrane protein</topology>
    </subcellularLocation>
</comment>
<feature type="transmembrane region" description="Helical" evidence="6">
    <location>
        <begin position="35"/>
        <end position="59"/>
    </location>
</feature>
<evidence type="ECO:0000256" key="6">
    <source>
        <dbReference type="SAM" id="Phobius"/>
    </source>
</evidence>
<feature type="transmembrane region" description="Helical" evidence="6">
    <location>
        <begin position="71"/>
        <end position="89"/>
    </location>
</feature>
<evidence type="ECO:0000256" key="5">
    <source>
        <dbReference type="ARBA" id="ARBA00023136"/>
    </source>
</evidence>